<dbReference type="Proteomes" id="UP001054945">
    <property type="component" value="Unassembled WGS sequence"/>
</dbReference>
<sequence length="75" mass="8652">MTSHPPSRRFQNLPLFPSAFWVHTRVGENKTKITASCRRLATKSVAKRLQLAVIFGDEICRQAVIFRWAPNEIEK</sequence>
<evidence type="ECO:0000313" key="1">
    <source>
        <dbReference type="EMBL" id="GIY65864.1"/>
    </source>
</evidence>
<name>A0AAV4V7G2_CAEEX</name>
<dbReference type="AlphaFoldDB" id="A0AAV4V7G2"/>
<organism evidence="1 2">
    <name type="scientific">Caerostris extrusa</name>
    <name type="common">Bark spider</name>
    <name type="synonym">Caerostris bankana</name>
    <dbReference type="NCBI Taxonomy" id="172846"/>
    <lineage>
        <taxon>Eukaryota</taxon>
        <taxon>Metazoa</taxon>
        <taxon>Ecdysozoa</taxon>
        <taxon>Arthropoda</taxon>
        <taxon>Chelicerata</taxon>
        <taxon>Arachnida</taxon>
        <taxon>Araneae</taxon>
        <taxon>Araneomorphae</taxon>
        <taxon>Entelegynae</taxon>
        <taxon>Araneoidea</taxon>
        <taxon>Araneidae</taxon>
        <taxon>Caerostris</taxon>
    </lineage>
</organism>
<evidence type="ECO:0000313" key="2">
    <source>
        <dbReference type="Proteomes" id="UP001054945"/>
    </source>
</evidence>
<accession>A0AAV4V7G2</accession>
<proteinExistence type="predicted"/>
<comment type="caution">
    <text evidence="1">The sequence shown here is derived from an EMBL/GenBank/DDBJ whole genome shotgun (WGS) entry which is preliminary data.</text>
</comment>
<gene>
    <name evidence="1" type="ORF">CEXT_245351</name>
</gene>
<protein>
    <submittedName>
        <fullName evidence="1">Uncharacterized protein</fullName>
    </submittedName>
</protein>
<dbReference type="EMBL" id="BPLR01014040">
    <property type="protein sequence ID" value="GIY65864.1"/>
    <property type="molecule type" value="Genomic_DNA"/>
</dbReference>
<keyword evidence="2" id="KW-1185">Reference proteome</keyword>
<reference evidence="1 2" key="1">
    <citation type="submission" date="2021-06" db="EMBL/GenBank/DDBJ databases">
        <title>Caerostris extrusa draft genome.</title>
        <authorList>
            <person name="Kono N."/>
            <person name="Arakawa K."/>
        </authorList>
    </citation>
    <scope>NUCLEOTIDE SEQUENCE [LARGE SCALE GENOMIC DNA]</scope>
</reference>